<proteinExistence type="predicted"/>
<name>A0A560FMB5_9PROT</name>
<reference evidence="4 5" key="1">
    <citation type="submission" date="2019-06" db="EMBL/GenBank/DDBJ databases">
        <title>Genomic Encyclopedia of Type Strains, Phase IV (KMG-V): Genome sequencing to study the core and pangenomes of soil and plant-associated prokaryotes.</title>
        <authorList>
            <person name="Whitman W."/>
        </authorList>
    </citation>
    <scope>NUCLEOTIDE SEQUENCE [LARGE SCALE GENOMIC DNA]</scope>
    <source>
        <strain evidence="4 5">BR 11880</strain>
    </source>
</reference>
<sequence>MAMPESPRPEIKIEPIGPDDEAAWCPLWDQYCAFYQVRVDPGVTTTLWARLQDPNSAVKALVARDAAGRILGFCHYVLHPNTWGTGLICYLEDLFTDPASRGQGVGRALIERLVALGREHGWGRVYWHTQETNATARRLYDSVAQGADGFVRYVIPIQHQ</sequence>
<dbReference type="SUPFAM" id="SSF55729">
    <property type="entry name" value="Acyl-CoA N-acyltransferases (Nat)"/>
    <property type="match status" value="1"/>
</dbReference>
<dbReference type="Pfam" id="PF00583">
    <property type="entry name" value="Acetyltransf_1"/>
    <property type="match status" value="1"/>
</dbReference>
<evidence type="ECO:0000259" key="3">
    <source>
        <dbReference type="PROSITE" id="PS51186"/>
    </source>
</evidence>
<evidence type="ECO:0000313" key="4">
    <source>
        <dbReference type="EMBL" id="TWB22735.1"/>
    </source>
</evidence>
<evidence type="ECO:0000256" key="1">
    <source>
        <dbReference type="ARBA" id="ARBA00022679"/>
    </source>
</evidence>
<comment type="caution">
    <text evidence="4">The sequence shown here is derived from an EMBL/GenBank/DDBJ whole genome shotgun (WGS) entry which is preliminary data.</text>
</comment>
<dbReference type="PANTHER" id="PTHR43877">
    <property type="entry name" value="AMINOALKYLPHOSPHONATE N-ACETYLTRANSFERASE-RELATED-RELATED"/>
    <property type="match status" value="1"/>
</dbReference>
<dbReference type="InterPro" id="IPR050832">
    <property type="entry name" value="Bact_Acetyltransf"/>
</dbReference>
<evidence type="ECO:0000313" key="5">
    <source>
        <dbReference type="Proteomes" id="UP000319859"/>
    </source>
</evidence>
<dbReference type="InterPro" id="IPR016181">
    <property type="entry name" value="Acyl_CoA_acyltransferase"/>
</dbReference>
<dbReference type="EMBL" id="VITN01000003">
    <property type="protein sequence ID" value="TWB22735.1"/>
    <property type="molecule type" value="Genomic_DNA"/>
</dbReference>
<dbReference type="RefSeq" id="WP_342780583.1">
    <property type="nucleotide sequence ID" value="NZ_VITN01000003.1"/>
</dbReference>
<gene>
    <name evidence="4" type="ORF">FBZ89_103363</name>
</gene>
<keyword evidence="1" id="KW-0808">Transferase</keyword>
<dbReference type="Gene3D" id="3.40.630.30">
    <property type="match status" value="1"/>
</dbReference>
<organism evidence="4 5">
    <name type="scientific">Nitrospirillum amazonense</name>
    <dbReference type="NCBI Taxonomy" id="28077"/>
    <lineage>
        <taxon>Bacteria</taxon>
        <taxon>Pseudomonadati</taxon>
        <taxon>Pseudomonadota</taxon>
        <taxon>Alphaproteobacteria</taxon>
        <taxon>Rhodospirillales</taxon>
        <taxon>Azospirillaceae</taxon>
        <taxon>Nitrospirillum</taxon>
    </lineage>
</organism>
<keyword evidence="4" id="KW-0689">Ribosomal protein</keyword>
<keyword evidence="2" id="KW-0012">Acyltransferase</keyword>
<accession>A0A560FMB5</accession>
<dbReference type="GO" id="GO:0016747">
    <property type="term" value="F:acyltransferase activity, transferring groups other than amino-acyl groups"/>
    <property type="evidence" value="ECO:0007669"/>
    <property type="project" value="InterPro"/>
</dbReference>
<dbReference type="GO" id="GO:0005840">
    <property type="term" value="C:ribosome"/>
    <property type="evidence" value="ECO:0007669"/>
    <property type="project" value="UniProtKB-KW"/>
</dbReference>
<keyword evidence="4" id="KW-0687">Ribonucleoprotein</keyword>
<dbReference type="InterPro" id="IPR000182">
    <property type="entry name" value="GNAT_dom"/>
</dbReference>
<dbReference type="AlphaFoldDB" id="A0A560FMB5"/>
<dbReference type="CDD" id="cd04301">
    <property type="entry name" value="NAT_SF"/>
    <property type="match status" value="1"/>
</dbReference>
<protein>
    <submittedName>
        <fullName evidence="4">Ribosomal protein S18 acetylase RimI-like enzyme</fullName>
    </submittedName>
</protein>
<dbReference type="PROSITE" id="PS51186">
    <property type="entry name" value="GNAT"/>
    <property type="match status" value="1"/>
</dbReference>
<dbReference type="Proteomes" id="UP000319859">
    <property type="component" value="Unassembled WGS sequence"/>
</dbReference>
<evidence type="ECO:0000256" key="2">
    <source>
        <dbReference type="ARBA" id="ARBA00023315"/>
    </source>
</evidence>
<feature type="domain" description="N-acetyltransferase" evidence="3">
    <location>
        <begin position="11"/>
        <end position="160"/>
    </location>
</feature>